<dbReference type="PANTHER" id="PTHR12459:SF19">
    <property type="entry name" value="TRANSMEMBRANE PROTEIN 135 N-TERMINAL DOMAIN-CONTAINING PROTEIN"/>
    <property type="match status" value="1"/>
</dbReference>
<gene>
    <name evidence="3" type="ORF">PENSTE_c001G04696</name>
</gene>
<dbReference type="PANTHER" id="PTHR12459">
    <property type="entry name" value="TRANSMEMBRANE PROTEIN 135-RELATED"/>
    <property type="match status" value="1"/>
</dbReference>
<feature type="transmembrane region" description="Helical" evidence="2">
    <location>
        <begin position="393"/>
        <end position="416"/>
    </location>
</feature>
<comment type="caution">
    <text evidence="3">The sequence shown here is derived from an EMBL/GenBank/DDBJ whole genome shotgun (WGS) entry which is preliminary data.</text>
</comment>
<dbReference type="AlphaFoldDB" id="A0A1V6TZN0"/>
<protein>
    <recommendedName>
        <fullName evidence="5">Transmembrane protein 135 N-terminal domain-containing protein</fullName>
    </recommendedName>
</protein>
<proteinExistence type="predicted"/>
<feature type="transmembrane region" description="Helical" evidence="2">
    <location>
        <begin position="428"/>
        <end position="457"/>
    </location>
</feature>
<keyword evidence="4" id="KW-1185">Reference proteome</keyword>
<sequence length="539" mass="59024">MSTSKATPAPPGDGTDKAPAMHPILQNALRVSLSAKEYRTLHAIAVKRAPSIQKKLPSPSSFDVMAQSKNRHSEAALRASLRLFVGSGAVLKLIEIVMSRIRGDTAEKKPRTALHRSPTLRLSFSLSLLLLLHRLLYRFLIRLRANLRTDDAEPFRTRNPRVSRALTSRFAPAVGASLAGLAVGIMPQEQLRLTGAIYLSMRSLEFLFNAADSKGLLDNRPWWFGSWLLMPVSCAQLFHAFIFDRETTPKWFGNVIMRLSPSYIPGRPESLPADVAWPEKEQIVDSLASIANLRWPAFVSPILHPGDPNTLPSSVSAISPITGPAHPSITQLSCALLHPGLPSCSTAFLHHILLSVPILARFLTGVTLALSIPKIKSIIAQPVTSIDSISKRIITMTAVLSAAIGSTWGSVCLLNNNLPRSTLSTKRFFLSGALGGLPFMFLSSNRSVFLYFFRAAVDSAWKTGVKRGLWKGRRGGDLWIVVISWAIMGCILEANPSAIQGSGLRKGLAWMRGDGFVDLEILEKRRAVRRESKKAAENP</sequence>
<evidence type="ECO:0008006" key="5">
    <source>
        <dbReference type="Google" id="ProtNLM"/>
    </source>
</evidence>
<reference evidence="4" key="1">
    <citation type="journal article" date="2017" name="Nat. Microbiol.">
        <title>Global analysis of biosynthetic gene clusters reveals vast potential of secondary metabolite production in Penicillium species.</title>
        <authorList>
            <person name="Nielsen J.C."/>
            <person name="Grijseels S."/>
            <person name="Prigent S."/>
            <person name="Ji B."/>
            <person name="Dainat J."/>
            <person name="Nielsen K.F."/>
            <person name="Frisvad J.C."/>
            <person name="Workman M."/>
            <person name="Nielsen J."/>
        </authorList>
    </citation>
    <scope>NUCLEOTIDE SEQUENCE [LARGE SCALE GENOMIC DNA]</scope>
    <source>
        <strain evidence="4">IBT 24891</strain>
    </source>
</reference>
<evidence type="ECO:0000313" key="3">
    <source>
        <dbReference type="EMBL" id="OQE31279.1"/>
    </source>
</evidence>
<keyword evidence="2" id="KW-0812">Transmembrane</keyword>
<accession>A0A1V6TZN0</accession>
<keyword evidence="2" id="KW-1133">Transmembrane helix</keyword>
<keyword evidence="2" id="KW-0472">Membrane</keyword>
<dbReference type="EMBL" id="MLKD01000001">
    <property type="protein sequence ID" value="OQE31279.1"/>
    <property type="molecule type" value="Genomic_DNA"/>
</dbReference>
<dbReference type="OrthoDB" id="291792at2759"/>
<evidence type="ECO:0000256" key="1">
    <source>
        <dbReference type="SAM" id="MobiDB-lite"/>
    </source>
</evidence>
<dbReference type="InterPro" id="IPR026749">
    <property type="entry name" value="Tmem135"/>
</dbReference>
<dbReference type="Proteomes" id="UP000191285">
    <property type="component" value="Unassembled WGS sequence"/>
</dbReference>
<feature type="transmembrane region" description="Helical" evidence="2">
    <location>
        <begin position="166"/>
        <end position="185"/>
    </location>
</feature>
<evidence type="ECO:0000313" key="4">
    <source>
        <dbReference type="Proteomes" id="UP000191285"/>
    </source>
</evidence>
<feature type="transmembrane region" description="Helical" evidence="2">
    <location>
        <begin position="222"/>
        <end position="242"/>
    </location>
</feature>
<name>A0A1V6TZN0_9EURO</name>
<evidence type="ECO:0000256" key="2">
    <source>
        <dbReference type="SAM" id="Phobius"/>
    </source>
</evidence>
<feature type="transmembrane region" description="Helical" evidence="2">
    <location>
        <begin position="348"/>
        <end position="372"/>
    </location>
</feature>
<organism evidence="3 4">
    <name type="scientific">Penicillium steckii</name>
    <dbReference type="NCBI Taxonomy" id="303698"/>
    <lineage>
        <taxon>Eukaryota</taxon>
        <taxon>Fungi</taxon>
        <taxon>Dikarya</taxon>
        <taxon>Ascomycota</taxon>
        <taxon>Pezizomycotina</taxon>
        <taxon>Eurotiomycetes</taxon>
        <taxon>Eurotiomycetidae</taxon>
        <taxon>Eurotiales</taxon>
        <taxon>Aspergillaceae</taxon>
        <taxon>Penicillium</taxon>
    </lineage>
</organism>
<feature type="region of interest" description="Disordered" evidence="1">
    <location>
        <begin position="1"/>
        <end position="20"/>
    </location>
</feature>